<gene>
    <name evidence="1" type="ORF">GCM10022235_03550</name>
</gene>
<comment type="caution">
    <text evidence="1">The sequence shown here is derived from an EMBL/GenBank/DDBJ whole genome shotgun (WGS) entry which is preliminary data.</text>
</comment>
<dbReference type="InterPro" id="IPR043504">
    <property type="entry name" value="Peptidase_S1_PA_chymotrypsin"/>
</dbReference>
<protein>
    <submittedName>
        <fullName evidence="1">Uncharacterized protein</fullName>
    </submittedName>
</protein>
<evidence type="ECO:0000313" key="1">
    <source>
        <dbReference type="EMBL" id="GAA3539351.1"/>
    </source>
</evidence>
<dbReference type="EMBL" id="BAABAA010000001">
    <property type="protein sequence ID" value="GAA3539351.1"/>
    <property type="molecule type" value="Genomic_DNA"/>
</dbReference>
<reference evidence="2" key="1">
    <citation type="journal article" date="2019" name="Int. J. Syst. Evol. Microbiol.">
        <title>The Global Catalogue of Microorganisms (GCM) 10K type strain sequencing project: providing services to taxonomists for standard genome sequencing and annotation.</title>
        <authorList>
            <consortium name="The Broad Institute Genomics Platform"/>
            <consortium name="The Broad Institute Genome Sequencing Center for Infectious Disease"/>
            <person name="Wu L."/>
            <person name="Ma J."/>
        </authorList>
    </citation>
    <scope>NUCLEOTIDE SEQUENCE [LARGE SCALE GENOMIC DNA]</scope>
    <source>
        <strain evidence="2">JCM 16928</strain>
    </source>
</reference>
<dbReference type="Proteomes" id="UP001501222">
    <property type="component" value="Unassembled WGS sequence"/>
</dbReference>
<organism evidence="1 2">
    <name type="scientific">Kribbella ginsengisoli</name>
    <dbReference type="NCBI Taxonomy" id="363865"/>
    <lineage>
        <taxon>Bacteria</taxon>
        <taxon>Bacillati</taxon>
        <taxon>Actinomycetota</taxon>
        <taxon>Actinomycetes</taxon>
        <taxon>Propionibacteriales</taxon>
        <taxon>Kribbellaceae</taxon>
        <taxon>Kribbella</taxon>
    </lineage>
</organism>
<proteinExistence type="predicted"/>
<sequence length="330" mass="35315">MIWDAATQALTIQLTSDEAVDQARILIASAETNLRINFARVQYTAKELDDLANKLLGNQVEWAGASGIGGGYDAYSNRVLLQVYPGGKDAATLIRAIENLNDPRVTLERVEPVDNWKPESRDADIAPWTTGAKIHYSGGDPSQYCTLGWAWRLWSNGGIVGSTARHCPNLVYDNNGVYVGTVYSSKKIADSAFMSNSNGYSPSVFVGNQTTTDYRPVVGVITSWVAGVPVAMSGSTSGLTVTTVRFPTYTLPYFPSCGEGQGLVGVLMWDHFTMGGDSGGPWLTTQSVTGNAFAHGQHFGYGCAAGYAGSFFVKLNAISSAQQASILTTY</sequence>
<dbReference type="Gene3D" id="2.40.10.10">
    <property type="entry name" value="Trypsin-like serine proteases"/>
    <property type="match status" value="2"/>
</dbReference>
<evidence type="ECO:0000313" key="2">
    <source>
        <dbReference type="Proteomes" id="UP001501222"/>
    </source>
</evidence>
<dbReference type="RefSeq" id="WP_344836530.1">
    <property type="nucleotide sequence ID" value="NZ_BAABAA010000001.1"/>
</dbReference>
<dbReference type="InterPro" id="IPR009003">
    <property type="entry name" value="Peptidase_S1_PA"/>
</dbReference>
<accession>A0ABP6VT85</accession>
<dbReference type="SUPFAM" id="SSF50494">
    <property type="entry name" value="Trypsin-like serine proteases"/>
    <property type="match status" value="1"/>
</dbReference>
<name>A0ABP6VT85_9ACTN</name>
<keyword evidence="2" id="KW-1185">Reference proteome</keyword>